<name>A0A1A8GSB1_9TELE</name>
<sequence length="52" mass="5684">MVIMLCGAETWLLEIALPDMQVDQNVNISHARIKQVMGAVNTGGALLYHVMS</sequence>
<accession>A0A1A8GSB1</accession>
<protein>
    <submittedName>
        <fullName evidence="1">Uncharacterized protein</fullName>
    </submittedName>
</protein>
<reference evidence="1" key="1">
    <citation type="submission" date="2016-05" db="EMBL/GenBank/DDBJ databases">
        <authorList>
            <person name="Lavstsen T."/>
            <person name="Jespersen J.S."/>
        </authorList>
    </citation>
    <scope>NUCLEOTIDE SEQUENCE</scope>
    <source>
        <tissue evidence="1">Brain</tissue>
    </source>
</reference>
<organism evidence="1">
    <name type="scientific">Nothobranchius korthausae</name>
    <dbReference type="NCBI Taxonomy" id="1143690"/>
    <lineage>
        <taxon>Eukaryota</taxon>
        <taxon>Metazoa</taxon>
        <taxon>Chordata</taxon>
        <taxon>Craniata</taxon>
        <taxon>Vertebrata</taxon>
        <taxon>Euteleostomi</taxon>
        <taxon>Actinopterygii</taxon>
        <taxon>Neopterygii</taxon>
        <taxon>Teleostei</taxon>
        <taxon>Neoteleostei</taxon>
        <taxon>Acanthomorphata</taxon>
        <taxon>Ovalentaria</taxon>
        <taxon>Atherinomorphae</taxon>
        <taxon>Cyprinodontiformes</taxon>
        <taxon>Nothobranchiidae</taxon>
        <taxon>Nothobranchius</taxon>
    </lineage>
</organism>
<feature type="non-terminal residue" evidence="1">
    <location>
        <position position="52"/>
    </location>
</feature>
<proteinExistence type="predicted"/>
<dbReference type="EMBL" id="HAEC01006668">
    <property type="protein sequence ID" value="SBQ74806.1"/>
    <property type="molecule type" value="Transcribed_RNA"/>
</dbReference>
<dbReference type="AlphaFoldDB" id="A0A1A8GSB1"/>
<gene>
    <name evidence="1" type="primary">CU459095.1</name>
</gene>
<reference evidence="1" key="2">
    <citation type="submission" date="2016-06" db="EMBL/GenBank/DDBJ databases">
        <title>The genome of a short-lived fish provides insights into sex chromosome evolution and the genetic control of aging.</title>
        <authorList>
            <person name="Reichwald K."/>
            <person name="Felder M."/>
            <person name="Petzold A."/>
            <person name="Koch P."/>
            <person name="Groth M."/>
            <person name="Platzer M."/>
        </authorList>
    </citation>
    <scope>NUCLEOTIDE SEQUENCE</scope>
    <source>
        <tissue evidence="1">Brain</tissue>
    </source>
</reference>
<evidence type="ECO:0000313" key="1">
    <source>
        <dbReference type="EMBL" id="SBQ74806.1"/>
    </source>
</evidence>